<organism evidence="2 3">
    <name type="scientific">Enterobacter cloacae</name>
    <dbReference type="NCBI Taxonomy" id="550"/>
    <lineage>
        <taxon>Bacteria</taxon>
        <taxon>Pseudomonadati</taxon>
        <taxon>Pseudomonadota</taxon>
        <taxon>Gammaproteobacteria</taxon>
        <taxon>Enterobacterales</taxon>
        <taxon>Enterobacteriaceae</taxon>
        <taxon>Enterobacter</taxon>
        <taxon>Enterobacter cloacae complex</taxon>
    </lineage>
</organism>
<gene>
    <name evidence="2" type="ORF">TUM16652_05200</name>
</gene>
<proteinExistence type="predicted"/>
<accession>A0ABD0BRF1</accession>
<reference evidence="2" key="1">
    <citation type="submission" date="2021-11" db="EMBL/GenBank/DDBJ databases">
        <title>WGS analysis for carbapenemase-producing Enterobacterales outbreak in a University Hospital, Japan.</title>
        <authorList>
            <person name="Tukada M."/>
            <person name="Miyazaki T."/>
            <person name="Aoki K."/>
            <person name="Yoshizawa S."/>
            <person name="Ishii Y."/>
            <person name="Tateda K."/>
        </authorList>
    </citation>
    <scope>NUCLEOTIDE SEQUENCE</scope>
    <source>
        <strain evidence="2">TUM16652</strain>
    </source>
</reference>
<dbReference type="Proteomes" id="UP001050241">
    <property type="component" value="Unassembled WGS sequence"/>
</dbReference>
<dbReference type="AlphaFoldDB" id="A0ABD0BRF1"/>
<feature type="signal peptide" evidence="1">
    <location>
        <begin position="1"/>
        <end position="19"/>
    </location>
</feature>
<protein>
    <submittedName>
        <fullName evidence="2">Uncharacterized protein</fullName>
    </submittedName>
</protein>
<comment type="caution">
    <text evidence="2">The sequence shown here is derived from an EMBL/GenBank/DDBJ whole genome shotgun (WGS) entry which is preliminary data.</text>
</comment>
<evidence type="ECO:0000256" key="1">
    <source>
        <dbReference type="SAM" id="SignalP"/>
    </source>
</evidence>
<name>A0ABD0BRF1_ENTCL</name>
<dbReference type="EMBL" id="BQFY01000005">
    <property type="protein sequence ID" value="GJJ81821.1"/>
    <property type="molecule type" value="Genomic_DNA"/>
</dbReference>
<keyword evidence="1" id="KW-0732">Signal</keyword>
<evidence type="ECO:0000313" key="2">
    <source>
        <dbReference type="EMBL" id="GJJ81821.1"/>
    </source>
</evidence>
<sequence>MSFSFMLFLLAFFKVYVKADISTTHPIQKYEGKTAEYVYMLVNVFVENF</sequence>
<feature type="chain" id="PRO_5044866787" evidence="1">
    <location>
        <begin position="20"/>
        <end position="49"/>
    </location>
</feature>
<evidence type="ECO:0000313" key="3">
    <source>
        <dbReference type="Proteomes" id="UP001050241"/>
    </source>
</evidence>